<feature type="transmembrane region" description="Helical" evidence="1">
    <location>
        <begin position="20"/>
        <end position="44"/>
    </location>
</feature>
<dbReference type="AlphaFoldDB" id="A0A0A2LXN8"/>
<gene>
    <name evidence="2" type="ORF">Q763_10225</name>
</gene>
<protein>
    <submittedName>
        <fullName evidence="2">Uncharacterized protein</fullName>
    </submittedName>
</protein>
<dbReference type="eggNOG" id="ENOG5032U2C">
    <property type="taxonomic scope" value="Bacteria"/>
</dbReference>
<proteinExistence type="predicted"/>
<dbReference type="EMBL" id="JRLV01000009">
    <property type="protein sequence ID" value="KGO80895.1"/>
    <property type="molecule type" value="Genomic_DNA"/>
</dbReference>
<evidence type="ECO:0000256" key="1">
    <source>
        <dbReference type="SAM" id="Phobius"/>
    </source>
</evidence>
<reference evidence="2 3" key="1">
    <citation type="submission" date="2013-09" db="EMBL/GenBank/DDBJ databases">
        <authorList>
            <person name="Zeng Z."/>
            <person name="Chen C."/>
        </authorList>
    </citation>
    <scope>NUCLEOTIDE SEQUENCE [LARGE SCALE GENOMIC DNA]</scope>
    <source>
        <strain evidence="2 3">F44-8</strain>
    </source>
</reference>
<evidence type="ECO:0000313" key="3">
    <source>
        <dbReference type="Proteomes" id="UP000030129"/>
    </source>
</evidence>
<accession>A0A0A2LXN8</accession>
<comment type="caution">
    <text evidence="2">The sequence shown here is derived from an EMBL/GenBank/DDBJ whole genome shotgun (WGS) entry which is preliminary data.</text>
</comment>
<sequence length="160" mass="17993">MDNIITYTKKAPVAKTVFGYALMILGFALLVTGDLIMGVIMIVLGAGLTTKEGSEINLTSKTYRTIRSVFGITVGSWKPIPEFEYVSVFRTKENQTVRVVTAEATTSSEVILLNLFYNRNKHITFYKTNSKEDAFKVAEHFKLALDIDILDATENEKKWL</sequence>
<name>A0A0A2LXN8_9FLAO</name>
<dbReference type="RefSeq" id="WP_035133747.1">
    <property type="nucleotide sequence ID" value="NZ_JRLV01000009.1"/>
</dbReference>
<organism evidence="2 3">
    <name type="scientific">Flavobacterium beibuense F44-8</name>
    <dbReference type="NCBI Taxonomy" id="1406840"/>
    <lineage>
        <taxon>Bacteria</taxon>
        <taxon>Pseudomonadati</taxon>
        <taxon>Bacteroidota</taxon>
        <taxon>Flavobacteriia</taxon>
        <taxon>Flavobacteriales</taxon>
        <taxon>Flavobacteriaceae</taxon>
        <taxon>Flavobacterium</taxon>
    </lineage>
</organism>
<dbReference type="Proteomes" id="UP000030129">
    <property type="component" value="Unassembled WGS sequence"/>
</dbReference>
<evidence type="ECO:0000313" key="2">
    <source>
        <dbReference type="EMBL" id="KGO80895.1"/>
    </source>
</evidence>
<keyword evidence="1" id="KW-0472">Membrane</keyword>
<keyword evidence="1" id="KW-0812">Transmembrane</keyword>
<keyword evidence="1" id="KW-1133">Transmembrane helix</keyword>
<keyword evidence="3" id="KW-1185">Reference proteome</keyword>